<dbReference type="OrthoDB" id="9959635at2"/>
<proteinExistence type="predicted"/>
<sequence>MKREAFNIWTNIIIGILGVVYILSTWYFRLIVAILRRPGRSFEAAERYADDAKILFTFLILIALLIAFVGIISLFSNMIHFDYPRFFVRIGLDLIVIFMPFVYGEISVFLLYELLFAAIFALYLNHLYVNQKFKDL</sequence>
<feature type="transmembrane region" description="Helical" evidence="1">
    <location>
        <begin position="54"/>
        <end position="74"/>
    </location>
</feature>
<keyword evidence="1" id="KW-0472">Membrane</keyword>
<keyword evidence="1" id="KW-1133">Transmembrane helix</keyword>
<protein>
    <submittedName>
        <fullName evidence="2">Uncharacterized protein</fullName>
    </submittedName>
</protein>
<dbReference type="EMBL" id="FOPI01000004">
    <property type="protein sequence ID" value="SFG18279.1"/>
    <property type="molecule type" value="Genomic_DNA"/>
</dbReference>
<evidence type="ECO:0000313" key="3">
    <source>
        <dbReference type="Proteomes" id="UP000182635"/>
    </source>
</evidence>
<organism evidence="2 3">
    <name type="scientific">Ligilactobacillus ruminis DSM 20403 = NBRC 102161</name>
    <dbReference type="NCBI Taxonomy" id="1423798"/>
    <lineage>
        <taxon>Bacteria</taxon>
        <taxon>Bacillati</taxon>
        <taxon>Bacillota</taxon>
        <taxon>Bacilli</taxon>
        <taxon>Lactobacillales</taxon>
        <taxon>Lactobacillaceae</taxon>
        <taxon>Ligilactobacillus</taxon>
    </lineage>
</organism>
<gene>
    <name evidence="2" type="ORF">SAMN02910432_00249</name>
</gene>
<dbReference type="Proteomes" id="UP000182635">
    <property type="component" value="Unassembled WGS sequence"/>
</dbReference>
<name>A0A1I2PT46_9LACO</name>
<evidence type="ECO:0000313" key="2">
    <source>
        <dbReference type="EMBL" id="SFG18279.1"/>
    </source>
</evidence>
<dbReference type="RefSeq" id="WP_056990379.1">
    <property type="nucleotide sequence ID" value="NZ_AYYL01000004.1"/>
</dbReference>
<evidence type="ECO:0000256" key="1">
    <source>
        <dbReference type="SAM" id="Phobius"/>
    </source>
</evidence>
<dbReference type="AlphaFoldDB" id="A0A1I2PT46"/>
<feature type="transmembrane region" description="Helical" evidence="1">
    <location>
        <begin position="109"/>
        <end position="129"/>
    </location>
</feature>
<reference evidence="3" key="1">
    <citation type="submission" date="2016-10" db="EMBL/GenBank/DDBJ databases">
        <authorList>
            <person name="Varghese N."/>
            <person name="Submissions S."/>
        </authorList>
    </citation>
    <scope>NUCLEOTIDE SEQUENCE [LARGE SCALE GENOMIC DNA]</scope>
    <source>
        <strain evidence="3">DSM 20403</strain>
    </source>
</reference>
<keyword evidence="1" id="KW-0812">Transmembrane</keyword>
<accession>A0A1I2PT46</accession>
<feature type="transmembrane region" description="Helical" evidence="1">
    <location>
        <begin position="12"/>
        <end position="34"/>
    </location>
</feature>
<feature type="transmembrane region" description="Helical" evidence="1">
    <location>
        <begin position="86"/>
        <end position="103"/>
    </location>
</feature>